<name>A0A0A3XH50_BRAJP</name>
<feature type="region of interest" description="Disordered" evidence="1">
    <location>
        <begin position="59"/>
        <end position="88"/>
    </location>
</feature>
<protein>
    <submittedName>
        <fullName evidence="2">Uncharacterized protein</fullName>
    </submittedName>
</protein>
<dbReference type="AlphaFoldDB" id="A0A0A3XH50"/>
<sequence>MGIENPSALRGWRAFFLDAQREDLAARQSDRTRVSTDAKPKVKNAVAFRKTHLLRRIEGEEKQCRNVAGSSGSKQTKSPTSSATDRAPVVASLTSPIMEQQLNYRQMGTVCGAGSSS</sequence>
<feature type="compositionally biased region" description="Polar residues" evidence="1">
    <location>
        <begin position="68"/>
        <end position="84"/>
    </location>
</feature>
<proteinExistence type="predicted"/>
<gene>
    <name evidence="2" type="ORF">MA20_41925</name>
</gene>
<dbReference type="Proteomes" id="UP000030377">
    <property type="component" value="Unassembled WGS sequence"/>
</dbReference>
<accession>A0A0A3XH50</accession>
<comment type="caution">
    <text evidence="2">The sequence shown here is derived from an EMBL/GenBank/DDBJ whole genome shotgun (WGS) entry which is preliminary data.</text>
</comment>
<dbReference type="EMBL" id="JRPN01000040">
    <property type="protein sequence ID" value="KGT73767.1"/>
    <property type="molecule type" value="Genomic_DNA"/>
</dbReference>
<evidence type="ECO:0000256" key="1">
    <source>
        <dbReference type="SAM" id="MobiDB-lite"/>
    </source>
</evidence>
<evidence type="ECO:0000313" key="2">
    <source>
        <dbReference type="EMBL" id="KGT73767.1"/>
    </source>
</evidence>
<organism evidence="2 3">
    <name type="scientific">Bradyrhizobium japonicum</name>
    <dbReference type="NCBI Taxonomy" id="375"/>
    <lineage>
        <taxon>Bacteria</taxon>
        <taxon>Pseudomonadati</taxon>
        <taxon>Pseudomonadota</taxon>
        <taxon>Alphaproteobacteria</taxon>
        <taxon>Hyphomicrobiales</taxon>
        <taxon>Nitrobacteraceae</taxon>
        <taxon>Bradyrhizobium</taxon>
    </lineage>
</organism>
<evidence type="ECO:0000313" key="3">
    <source>
        <dbReference type="Proteomes" id="UP000030377"/>
    </source>
</evidence>
<reference evidence="2 3" key="1">
    <citation type="submission" date="2014-09" db="EMBL/GenBank/DDBJ databases">
        <title>Draft genome of Bradyrhizobium japonicum Is-34.</title>
        <authorList>
            <person name="Tsurumaru H."/>
            <person name="Yamakawa T."/>
            <person name="Hashimoto S."/>
            <person name="Okizaki K."/>
            <person name="Kanesaki Y."/>
            <person name="Yoshikawa H."/>
            <person name="Yajima S."/>
        </authorList>
    </citation>
    <scope>NUCLEOTIDE SEQUENCE [LARGE SCALE GENOMIC DNA]</scope>
    <source>
        <strain evidence="2 3">Is-34</strain>
    </source>
</reference>